<dbReference type="RefSeq" id="WP_221858367.1">
    <property type="nucleotide sequence ID" value="NZ_JAIKTU010000001.1"/>
</dbReference>
<keyword evidence="3" id="KW-0732">Signal</keyword>
<feature type="domain" description="SpaA-like prealbumin fold" evidence="7">
    <location>
        <begin position="591"/>
        <end position="674"/>
    </location>
</feature>
<sequence length="2496" mass="275441">MSHKRKEFFAFLAIVVVVNMITSMFLPTASVLAATTSKGNSNIEVKITSDKKTVESGNQITFNLEYKVVGGQGSIKEGDVLEFKLPDEFSNIKPKYPPEHFKDVEVHGTTVRAIFSKGVETAIAGYMSIVATAKNVNNNTPARVEVNVNGTTQYLDVEVTPKPEDPNTDPNPNPNPADRQLLKSVENAIGWEGNKMLANIAKPVVGKSTKYTIYINEKYAPMHNVSLDDTMPEGTELLKDSIKIYEIPYGGSAKDVTKDMINKMNISSNRLYLYLDYTDKQYRIEYSAKYNTEYPQYINTAKLSQYGKDTINSSTIVKPIVDDRMISKSYRSENEIKDKDGRSTFVVSKIGDSVDYTVDVNPNNASIKNAIFEDNFPKGMQLVDGSVQVGEKDISGNFKWITDSIKGNISTTNNKMTINLGDTNKHYYIYYKLKVTDRYKEYNNNAKISYDGTSQEVNSEINYEMNAGAINAQKLVDKTEIKKGDDQIVTYTINFDCYGYFNQNYLSLVDNLDSRLKIVGVEVPKEFTAKVADGNKVTVVNDKGSIDYGQKLQVKIKADFSNIPDGTTIRNVAKIDKATTNEVTTKKGYVFEVRKIDSYTKEALKGAKFELLDSNKNLIDTVTSDSEGNIKHNVDAPGDYYLKEVEAPKGYVLDTSEKKFTIKDSDIGTVVNIGNLENNIKTGSVNLTKEDSETAQKLEGAEFKLYSKDDKEIGTYTTNKDGSIEVKDLRPGSYYFLETKAPEGYDIDNSKHEFTIALGGTETPINLVVKNNIKKGEAVLIKEDADTGEKLQGAVYGLYDSSDKLIEQITTDENGKAMVSSKLRPGTYYFKEITAPKGYNLSDEKIPVEIRTGGIANPEKVIAKDSIMLGSVKLIKVDSKTGGKLKGAVYGIYDADNNLVDKVTTGDNGEVTTTDLRPGKYYFKEITAPVGYEVNEAKYPFEIILGQTSQIQEITASDNIILGSVNLIKEDSETSQKLGGAEFDLYKVNNDSTNGLVRLIKSLFKSNDEKIGTYTTDENGQISVKDLRPGNYYFVETKAPEGYELDNSKHEFEVVLGKAENAIQLVAKNNIKKGEAILVKEDSKTGEKLQGAIYGLYDSSDKLIEQITTDENGQAIVGTKLRPGNYYFKEIKAPNGYNISDEKISVEIKIGGITDPKSAIAKDSVILGSAKLIKVDSKTGGKLKGAVYGIYDADNNLVDKVTTGDNGEVTATDLRPGKYYFREITAPFGYELNQTKYPFEIILGETSKAPEITANDDVILGSAKLIKTDSKTGEKLQGAVYGVYNSDNELVEKVTTGDNGETTATNLRPGKYYFKEIQAPLGYALSKTQYPFEIILGETSKVPEITANDDMILGSVNLIKEDSETSQKLEGAEFKLYSQDNTELGTYTTDKNGSIEVKDLRAGTYYFVETKAPEGYALDRSKYEFKIVLGKTDTPIQLTVKNNIKKGEAILVKEDSKTGEKLQGAIYGIYDSSDTLIEKVTTDEDGKAVVSSKLRPGSYYFKEITAPKGYNISDEKIPVEIKIGGIADPEITVARDSVILGSAKLIKVDSKTGGKLKGAVYGIYDADNNLVDKVTTGDNGEVTATDLRPGKYYFREITAPFGYELNQAKYPFEIILGETSKVPEVTANDDILLGSVNLIKEDSETAQRLEGAEFDLYKVNDKSTNSNSIIRAISDFITPDSSKIGTYTTDENGAISVKDLRPGNYYFVETKSPIGYELDSSKHEFKVTLGETNTPIQLTVNNNIKKGEAILVKEDSKTGEKLQGAIYGLYDSSDKLIEQVTTDENGQAIVSTKLRPGNYYFKEIQAPNGYNISDEKIPVEIKAGGVSERESVIAKDSVILGSAKLIKVDSKTGGKLKGAVYGIYDADNNLVDKVTTGDNGEVTATDLRPGKYYFKEITAPFGYELSKTKYPFEIILGETSKVPEVTASNDVILGSAKLIKVDSETGEQLEGAVYGIYDTDNNLVDKVTTKNNGEVTATNLRPGKYYFKEIKAPIGYALSQTKYPFEIILGETSKVPEVTVKNDILLGSVNLTKEDSETSKRLEGAEFKLYSKDNKNLGTYTTDKNGSLEVKNLRPGTYYFIETKAPNGYVLDSSKHEFKIVLGKTEEATKLVIKNDIEKGEAILVKEDSDNGERLKGAIYGLYDSSDNLIEKVTTNENGKAIVSTKLRPGKYYFKEIQAPNGYNISNEKISVEINTGGAVNPEVAIAKDNVILGSAKLIKIDSKTGGKLKGAVYGIYDEDNNLVEKVTTGDNGEVTATDLRPGKYYFREITAPFGYELSQTKYPFEIILGETSKVPEITANDDILLGSVNLIKEDSETSQKLGGAEFDLYKVNDKSTNSNSIIRAISDLITPDSSKIGTYTTDENGSISVKDLRPGDYYFVETKAPVGYELDNSKHEFKITLGKTESPMELVVKNTKIKEDKPKEEDPKENDDPKDNNNKPNTNDKIDKPKDKETIDNSKKDIIPKTGYEMKYLYAFIIIAVGIMLLILAKKRNRK</sequence>
<evidence type="ECO:0000313" key="9">
    <source>
        <dbReference type="Proteomes" id="UP001299068"/>
    </source>
</evidence>
<comment type="caution">
    <text evidence="8">The sequence shown here is derived from an EMBL/GenBank/DDBJ whole genome shotgun (WGS) entry which is preliminary data.</text>
</comment>
<evidence type="ECO:0000256" key="5">
    <source>
        <dbReference type="SAM" id="Phobius"/>
    </source>
</evidence>
<keyword evidence="5" id="KW-1133">Transmembrane helix</keyword>
<feature type="domain" description="SpaA-like prealbumin fold" evidence="7">
    <location>
        <begin position="1077"/>
        <end position="1151"/>
    </location>
</feature>
<keyword evidence="9" id="KW-1185">Reference proteome</keyword>
<evidence type="ECO:0008006" key="10">
    <source>
        <dbReference type="Google" id="ProtNLM"/>
    </source>
</evidence>
<feature type="domain" description="SpaA-like prealbumin fold" evidence="7">
    <location>
        <begin position="779"/>
        <end position="854"/>
    </location>
</feature>
<feature type="domain" description="SpaA-like prealbumin fold" evidence="7">
    <location>
        <begin position="870"/>
        <end position="947"/>
    </location>
</feature>
<name>A0ABS7KT57_CLOSR</name>
<dbReference type="InterPro" id="IPR013783">
    <property type="entry name" value="Ig-like_fold"/>
</dbReference>
<evidence type="ECO:0000256" key="4">
    <source>
        <dbReference type="SAM" id="MobiDB-lite"/>
    </source>
</evidence>
<dbReference type="Pfam" id="PF05737">
    <property type="entry name" value="Collagen_bind"/>
    <property type="match status" value="2"/>
</dbReference>
<evidence type="ECO:0000256" key="1">
    <source>
        <dbReference type="ARBA" id="ARBA00007257"/>
    </source>
</evidence>
<feature type="transmembrane region" description="Helical" evidence="5">
    <location>
        <begin position="2473"/>
        <end position="2490"/>
    </location>
</feature>
<feature type="domain" description="SpaA-like prealbumin fold" evidence="7">
    <location>
        <begin position="2307"/>
        <end position="2415"/>
    </location>
</feature>
<dbReference type="Gene3D" id="2.60.40.10">
    <property type="entry name" value="Immunoglobulins"/>
    <property type="match status" value="19"/>
</dbReference>
<feature type="domain" description="SpaA-like prealbumin fold" evidence="7">
    <location>
        <begin position="1841"/>
        <end position="1929"/>
    </location>
</feature>
<proteinExistence type="inferred from homology"/>
<feature type="domain" description="SpaA-like prealbumin fold" evidence="7">
    <location>
        <begin position="1354"/>
        <end position="1442"/>
    </location>
</feature>
<feature type="domain" description="SpaA-like prealbumin fold" evidence="7">
    <location>
        <begin position="1634"/>
        <end position="1742"/>
    </location>
</feature>
<feature type="domain" description="SpaA-like prealbumin fold" evidence="7">
    <location>
        <begin position="1934"/>
        <end position="2022"/>
    </location>
</feature>
<dbReference type="Gene3D" id="2.60.40.740">
    <property type="match status" value="2"/>
</dbReference>
<dbReference type="InterPro" id="IPR008456">
    <property type="entry name" value="Collagen-bd_dom"/>
</dbReference>
<evidence type="ECO:0000256" key="3">
    <source>
        <dbReference type="ARBA" id="ARBA00022729"/>
    </source>
</evidence>
<feature type="domain" description="SpaA-like prealbumin fold" evidence="7">
    <location>
        <begin position="683"/>
        <end position="760"/>
    </location>
</feature>
<feature type="region of interest" description="Disordered" evidence="4">
    <location>
        <begin position="2412"/>
        <end position="2456"/>
    </location>
</feature>
<keyword evidence="5" id="KW-0472">Membrane</keyword>
<feature type="domain" description="SpaA-like prealbumin fold" evidence="7">
    <location>
        <begin position="1541"/>
        <end position="1628"/>
    </location>
</feature>
<feature type="domain" description="SpaA-like prealbumin fold" evidence="7">
    <location>
        <begin position="2123"/>
        <end position="2199"/>
    </location>
</feature>
<dbReference type="EMBL" id="JAIKTU010000001">
    <property type="protein sequence ID" value="MBY0754005.1"/>
    <property type="molecule type" value="Genomic_DNA"/>
</dbReference>
<feature type="domain" description="SpaA-like prealbumin fold" evidence="7">
    <location>
        <begin position="1450"/>
        <end position="1524"/>
    </location>
</feature>
<feature type="domain" description="SpaA-like prealbumin fold" evidence="7">
    <location>
        <begin position="1261"/>
        <end position="1346"/>
    </location>
</feature>
<feature type="domain" description="SpaA-like prealbumin fold" evidence="7">
    <location>
        <begin position="2214"/>
        <end position="2291"/>
    </location>
</feature>
<evidence type="ECO:0000256" key="2">
    <source>
        <dbReference type="ARBA" id="ARBA00022525"/>
    </source>
</evidence>
<feature type="domain" description="Collagen binding" evidence="6">
    <location>
        <begin position="353"/>
        <end position="456"/>
    </location>
</feature>
<feature type="domain" description="SpaA-like prealbumin fold" evidence="7">
    <location>
        <begin position="1168"/>
        <end position="1244"/>
    </location>
</feature>
<dbReference type="SUPFAM" id="SSF49401">
    <property type="entry name" value="Bacterial adhesins"/>
    <property type="match status" value="3"/>
</dbReference>
<dbReference type="PANTHER" id="PTHR36108">
    <property type="entry name" value="COLOSSIN-B-RELATED"/>
    <property type="match status" value="1"/>
</dbReference>
<dbReference type="Proteomes" id="UP001299068">
    <property type="component" value="Unassembled WGS sequence"/>
</dbReference>
<evidence type="ECO:0000313" key="8">
    <source>
        <dbReference type="EMBL" id="MBY0754005.1"/>
    </source>
</evidence>
<reference evidence="8 9" key="1">
    <citation type="journal article" date="2021" name="Cell Host Microbe">
        <title>in vivo commensal control of Clostridioides difficile virulence.</title>
        <authorList>
            <person name="Girinathan B.P."/>
            <person name="Dibenedetto N."/>
            <person name="Worley J.N."/>
            <person name="Peltier J."/>
            <person name="Arrieta-Ortiz M.L."/>
            <person name="Rupa Christinal Immanuel S."/>
            <person name="Lavin R."/>
            <person name="Delaney M.L."/>
            <person name="Cummins C."/>
            <person name="Hoffmann M."/>
            <person name="Luo Y."/>
            <person name="Gonzalez-Escalona N."/>
            <person name="Allard M."/>
            <person name="Onderdonk A.B."/>
            <person name="Gerber G.K."/>
            <person name="Sonenshein A.L."/>
            <person name="Baliga N."/>
            <person name="Dupuy B."/>
            <person name="Bry L."/>
        </authorList>
    </citation>
    <scope>NUCLEOTIDE SEQUENCE [LARGE SCALE GENOMIC DNA]</scope>
    <source>
        <strain evidence="8 9">DSM 599</strain>
    </source>
</reference>
<dbReference type="SUPFAM" id="SSF49478">
    <property type="entry name" value="Cna protein B-type domain"/>
    <property type="match status" value="18"/>
</dbReference>
<keyword evidence="2" id="KW-0964">Secreted</keyword>
<dbReference type="Pfam" id="PF17802">
    <property type="entry name" value="SpaA"/>
    <property type="match status" value="19"/>
</dbReference>
<dbReference type="InterPro" id="IPR008966">
    <property type="entry name" value="Adhesion_dom_sf"/>
</dbReference>
<gene>
    <name evidence="8" type="ORF">K5V21_00915</name>
</gene>
<dbReference type="InterPro" id="IPR041033">
    <property type="entry name" value="SpaA_PFL_dom_1"/>
</dbReference>
<evidence type="ECO:0000259" key="7">
    <source>
        <dbReference type="Pfam" id="PF17802"/>
    </source>
</evidence>
<dbReference type="NCBIfam" id="TIGR01451">
    <property type="entry name" value="B_ant_repeat"/>
    <property type="match status" value="1"/>
</dbReference>
<comment type="similarity">
    <text evidence="1">Belongs to the serine-aspartate repeat-containing protein (SDr) family.</text>
</comment>
<dbReference type="InterPro" id="IPR047589">
    <property type="entry name" value="DUF11_rpt"/>
</dbReference>
<feature type="domain" description="SpaA-like prealbumin fold" evidence="7">
    <location>
        <begin position="1750"/>
        <end position="1825"/>
    </location>
</feature>
<keyword evidence="5" id="KW-0812">Transmembrane</keyword>
<accession>A0ABS7KT57</accession>
<organism evidence="8 9">
    <name type="scientific">Clostridium sardiniense</name>
    <name type="common">Clostridium absonum</name>
    <dbReference type="NCBI Taxonomy" id="29369"/>
    <lineage>
        <taxon>Bacteria</taxon>
        <taxon>Bacillati</taxon>
        <taxon>Bacillota</taxon>
        <taxon>Clostridia</taxon>
        <taxon>Eubacteriales</taxon>
        <taxon>Clostridiaceae</taxon>
        <taxon>Clostridium</taxon>
    </lineage>
</organism>
<feature type="compositionally biased region" description="Basic and acidic residues" evidence="4">
    <location>
        <begin position="2417"/>
        <end position="2456"/>
    </location>
</feature>
<feature type="domain" description="SpaA-like prealbumin fold" evidence="7">
    <location>
        <begin position="2027"/>
        <end position="2115"/>
    </location>
</feature>
<feature type="region of interest" description="Disordered" evidence="4">
    <location>
        <begin position="159"/>
        <end position="179"/>
    </location>
</feature>
<protein>
    <recommendedName>
        <fullName evidence="10">Serine-aspartate repeat-containing protein D</fullName>
    </recommendedName>
</protein>
<feature type="domain" description="SpaA-like prealbumin fold" evidence="7">
    <location>
        <begin position="963"/>
        <end position="1068"/>
    </location>
</feature>
<dbReference type="PANTHER" id="PTHR36108:SF13">
    <property type="entry name" value="COLOSSIN-B-RELATED"/>
    <property type="match status" value="1"/>
</dbReference>
<feature type="domain" description="Collagen binding" evidence="6">
    <location>
        <begin position="210"/>
        <end position="306"/>
    </location>
</feature>
<evidence type="ECO:0000259" key="6">
    <source>
        <dbReference type="Pfam" id="PF05737"/>
    </source>
</evidence>